<dbReference type="FunFam" id="2.60.40.10:FF:000032">
    <property type="entry name" value="palladin isoform X1"/>
    <property type="match status" value="1"/>
</dbReference>
<dbReference type="InterPro" id="IPR036179">
    <property type="entry name" value="Ig-like_dom_sf"/>
</dbReference>
<dbReference type="InterPro" id="IPR007110">
    <property type="entry name" value="Ig-like_dom"/>
</dbReference>
<keyword evidence="4" id="KW-1003">Cell membrane</keyword>
<dbReference type="GO" id="GO:0005524">
    <property type="term" value="F:ATP binding"/>
    <property type="evidence" value="ECO:0007669"/>
    <property type="project" value="InterPro"/>
</dbReference>
<dbReference type="CTD" id="115701"/>
<dbReference type="FunFam" id="3.20.200.10:FF:000005">
    <property type="entry name" value="Alpha-protein kinase 2"/>
    <property type="match status" value="1"/>
</dbReference>
<dbReference type="InParanoid" id="A0A6P3EQC1"/>
<dbReference type="GO" id="GO:0016323">
    <property type="term" value="C:basolateral plasma membrane"/>
    <property type="evidence" value="ECO:0007669"/>
    <property type="project" value="UniProtKB-SubCell"/>
</dbReference>
<dbReference type="CDD" id="cd16974">
    <property type="entry name" value="Alpha_kinase_ALPK2"/>
    <property type="match status" value="1"/>
</dbReference>
<evidence type="ECO:0000256" key="13">
    <source>
        <dbReference type="ARBA" id="ARBA00048679"/>
    </source>
</evidence>
<feature type="compositionally biased region" description="Basic and acidic residues" evidence="17">
    <location>
        <begin position="1549"/>
        <end position="1565"/>
    </location>
</feature>
<dbReference type="SMART" id="SM00811">
    <property type="entry name" value="Alpha_kinase"/>
    <property type="match status" value="1"/>
</dbReference>
<evidence type="ECO:0000256" key="12">
    <source>
        <dbReference type="ARBA" id="ARBA00047899"/>
    </source>
</evidence>
<gene>
    <name evidence="21" type="primary">Alpk2</name>
</gene>
<dbReference type="Proteomes" id="UP000515203">
    <property type="component" value="Unplaced"/>
</dbReference>
<evidence type="ECO:0000256" key="15">
    <source>
        <dbReference type="ARBA" id="ARBA00073273"/>
    </source>
</evidence>
<dbReference type="PROSITE" id="PS51158">
    <property type="entry name" value="ALPHA_KINASE"/>
    <property type="match status" value="1"/>
</dbReference>
<evidence type="ECO:0000259" key="18">
    <source>
        <dbReference type="PROSITE" id="PS50835"/>
    </source>
</evidence>
<keyword evidence="20" id="KW-1185">Reference proteome</keyword>
<feature type="domain" description="Alpha-type protein kinase" evidence="19">
    <location>
        <begin position="1884"/>
        <end position="2116"/>
    </location>
</feature>
<dbReference type="InterPro" id="IPR003598">
    <property type="entry name" value="Ig_sub2"/>
</dbReference>
<dbReference type="SMART" id="SM00408">
    <property type="entry name" value="IGc2"/>
    <property type="match status" value="2"/>
</dbReference>
<dbReference type="Pfam" id="PF07679">
    <property type="entry name" value="I-set"/>
    <property type="match status" value="2"/>
</dbReference>
<keyword evidence="5" id="KW-0723">Serine/threonine-protein kinase</keyword>
<dbReference type="FunCoup" id="A0A6P3EQC1">
    <property type="interactions" value="18"/>
</dbReference>
<feature type="compositionally biased region" description="Polar residues" evidence="17">
    <location>
        <begin position="1443"/>
        <end position="1452"/>
    </location>
</feature>
<dbReference type="InterPro" id="IPR003599">
    <property type="entry name" value="Ig_sub"/>
</dbReference>
<evidence type="ECO:0000256" key="11">
    <source>
        <dbReference type="ARBA" id="ARBA00023319"/>
    </source>
</evidence>
<dbReference type="Gene3D" id="2.60.40.10">
    <property type="entry name" value="Immunoglobulins"/>
    <property type="match status" value="2"/>
</dbReference>
<feature type="region of interest" description="Disordered" evidence="17">
    <location>
        <begin position="1075"/>
        <end position="1129"/>
    </location>
</feature>
<feature type="domain" description="Ig-like" evidence="18">
    <location>
        <begin position="1769"/>
        <end position="1857"/>
    </location>
</feature>
<organism evidence="20 21">
    <name type="scientific">Octodon degus</name>
    <name type="common">Degu</name>
    <name type="synonym">Sciurus degus</name>
    <dbReference type="NCBI Taxonomy" id="10160"/>
    <lineage>
        <taxon>Eukaryota</taxon>
        <taxon>Metazoa</taxon>
        <taxon>Chordata</taxon>
        <taxon>Craniata</taxon>
        <taxon>Vertebrata</taxon>
        <taxon>Euteleostomi</taxon>
        <taxon>Mammalia</taxon>
        <taxon>Eutheria</taxon>
        <taxon>Euarchontoglires</taxon>
        <taxon>Glires</taxon>
        <taxon>Rodentia</taxon>
        <taxon>Hystricomorpha</taxon>
        <taxon>Octodontidae</taxon>
        <taxon>Octodon</taxon>
    </lineage>
</organism>
<dbReference type="OrthoDB" id="301415at2759"/>
<evidence type="ECO:0000256" key="14">
    <source>
        <dbReference type="ARBA" id="ARBA00059647"/>
    </source>
</evidence>
<dbReference type="InterPro" id="IPR004166">
    <property type="entry name" value="a-kinase_dom"/>
</dbReference>
<feature type="region of interest" description="Disordered" evidence="17">
    <location>
        <begin position="508"/>
        <end position="573"/>
    </location>
</feature>
<feature type="domain" description="Ig-like" evidence="18">
    <location>
        <begin position="7"/>
        <end position="85"/>
    </location>
</feature>
<evidence type="ECO:0000259" key="19">
    <source>
        <dbReference type="PROSITE" id="PS51158"/>
    </source>
</evidence>
<evidence type="ECO:0000256" key="5">
    <source>
        <dbReference type="ARBA" id="ARBA00022527"/>
    </source>
</evidence>
<dbReference type="PANTHER" id="PTHR47091:SF2">
    <property type="entry name" value="ALPHA-PROTEIN KINASE 2"/>
    <property type="match status" value="1"/>
</dbReference>
<keyword evidence="10" id="KW-1015">Disulfide bond</keyword>
<evidence type="ECO:0000256" key="2">
    <source>
        <dbReference type="ARBA" id="ARBA00008651"/>
    </source>
</evidence>
<feature type="region of interest" description="Disordered" evidence="17">
    <location>
        <begin position="1435"/>
        <end position="1471"/>
    </location>
</feature>
<protein>
    <recommendedName>
        <fullName evidence="15">Alpha-protein kinase 2</fullName>
        <ecNumber evidence="3">2.7.11.1</ecNumber>
    </recommendedName>
    <alternativeName>
        <fullName evidence="16">Heart alpha-protein kinase</fullName>
    </alternativeName>
</protein>
<evidence type="ECO:0000256" key="9">
    <source>
        <dbReference type="ARBA" id="ARBA00023136"/>
    </source>
</evidence>
<keyword evidence="7" id="KW-0677">Repeat</keyword>
<keyword evidence="9" id="KW-0472">Membrane</keyword>
<evidence type="ECO:0000256" key="17">
    <source>
        <dbReference type="SAM" id="MobiDB-lite"/>
    </source>
</evidence>
<feature type="region of interest" description="Disordered" evidence="17">
    <location>
        <begin position="2118"/>
        <end position="2153"/>
    </location>
</feature>
<evidence type="ECO:0000256" key="3">
    <source>
        <dbReference type="ARBA" id="ARBA00012513"/>
    </source>
</evidence>
<dbReference type="InterPro" id="IPR013098">
    <property type="entry name" value="Ig_I-set"/>
</dbReference>
<dbReference type="EC" id="2.7.11.1" evidence="3"/>
<proteinExistence type="inferred from homology"/>
<dbReference type="SMART" id="SM00409">
    <property type="entry name" value="IG"/>
    <property type="match status" value="2"/>
</dbReference>
<dbReference type="SUPFAM" id="SSF48726">
    <property type="entry name" value="Immunoglobulin"/>
    <property type="match status" value="2"/>
</dbReference>
<comment type="subcellular location">
    <subcellularLocation>
        <location evidence="1">Basolateral cell membrane</location>
    </subcellularLocation>
</comment>
<evidence type="ECO:0000256" key="16">
    <source>
        <dbReference type="ARBA" id="ARBA00080408"/>
    </source>
</evidence>
<dbReference type="InterPro" id="IPR013783">
    <property type="entry name" value="Ig-like_fold"/>
</dbReference>
<accession>A0A6P3EQC1</accession>
<reference evidence="21" key="1">
    <citation type="submission" date="2025-08" db="UniProtKB">
        <authorList>
            <consortium name="RefSeq"/>
        </authorList>
    </citation>
    <scope>IDENTIFICATION</scope>
</reference>
<dbReference type="GeneID" id="101582754"/>
<feature type="compositionally biased region" description="Basic and acidic residues" evidence="17">
    <location>
        <begin position="119"/>
        <end position="133"/>
    </location>
</feature>
<feature type="region of interest" description="Disordered" evidence="17">
    <location>
        <begin position="108"/>
        <end position="167"/>
    </location>
</feature>
<sequence>MTDSEGPQRRTLCFLSTLLSQKVPEKSDAVLRCMISGQPKPEVTWYKNGQAIDECGIASSYEFFENQYIHVLHLSCCTRSDAATYQISARSCLGMICCSASIEVECPAENPQQPPNLGDGRDAGWKHGTETCEKGCTSPTQGKEHRSTEEQNMSMAAPSFGADSSPPNLNSLCDPQLLANNDIAEARSEDPLDEETQLAAEICDPNNTEENFLNSNNISSNHHSAVPPPVARLMDDSLNDGPNDQVLTSGHQKPKAQKYISFSLPLLEAAASICPGESTWINKQPSPQVSSEDSDSDYELCPEIVLTYTEEFSDDDLEYLECSDVMTDYSNAVWQRSLQGSEHVFLLESDDEEVEFSECILGGCEHFLREMGCGPWVSGDTGPMDATTGFCAYQSQSQEVGVRSSNASSHTPLSLSTGMALTLGPRQDGMTTVTGQESCPLPTASEAAENDCPGIQEETRDSLQAGEEFASDNLQAMDKVATELEMKPLSGGLERPGMKHSLETMVEGKAEEKDLSSQRSSQKSARGRRPRVKGKARKLTLNESAAAGTRNPPPKGPTQASLMRSHQEEAPRATAGIPGWNSHFLEGESAILSPAEQDTKTLQPLAGWLSKEGDTAFQGERLSVSNLLETSQAPNQNDHPQVQIQETVRERISLSQMPTFSEPTGEEPPLRGTTTNFLSNTGRSHEEDASSAQYLEVESCPQGPEQEEKQDRDSTTTGGSWADLEHELSTPKTNGGNMALAVLAGPLSQDASAEPRESEAFSVASPEPTDTAPTLENVCSGLRDREAVCVMECFEAGDQGTCYDTMASPAGTPVDKYLPQDICSMDSELTEGQSKVCDLCSPDDKTLAVLFQTRDPVPPQSTGGSSKDRNTAVPPLLVSAFTWNVSQEATKSGLDKVEDSAPILSSVASAGWERRSPQHSEVLAGAQSLSVEKKSFVHIEQGGEIPMTCALITVNTPASPSSVVNFPQEKLMALTANAESLQETRKTEDISADIIATKSHLAKYTVSVNNLPSGAQENSTGVPDENDLKFPSNVQLGPILSGPTTESMKELLCLPPSVPGVCGSLVPLLVEGEGSCNNSSLQTDNQARNESQIVVRVDRSPEEDFQEKGSEMEKGLQPNSQSLQSSSLADDFQESLFPTSATQDEASLVPFEHSLANCRKERGHIAGVGTSVSTVAEAMVEKDSQALSNILSLSEILQEESEETGPGHWKADKKLKIITLEASVSEIWPPTQVMELEYMEAGPSPILPDGPWALPEAPQAEASLAEQAHTDTEVLVPSPWDKTGPALADHRETCEGNVLTCTTYQRGSQDLSQPSFLESSVDAIGEKELWVTDSLSEASGTGWKGNANSVSQAQEETQVQADHLAFFKQFLAFPGILESSVDPTNDTSTVEHPGAEKLEPSDLTLGVSRQGGELTDGNLDQKVEVQPAILQVPCPPNGGGTIPNENRINQDQVDSKGEEAQQSHCSETEVEAQAAIWQDPCPNAAEQGIPSACSMGPIQVGSDRSSEEADQRKENKAVCVSPTSSPANCLTRMTQMSIEVDSHGSTGQSHDDLTEPSSHHYEFPDSKERATIEDKCRKHVPSSSGLMHLPGFTSPEGNTTHFPISCRIAELKGEEPQSGGLKLSSSSGSTSMTSAFISRECESEECPEFLQDPWQKGSTLISGERPREEKPSHVATQIGKVLGARLAVPGTEEVKKKQETSGSGHLAEGVKKKILSRVAALRLKLEEKENVRKNSSLLRKIPKLEKSLSRTDEKKDPRKVPCKREGKAPVLLKKIQAEMFPDHSGNVKLSCQFAEIHEDSTIWWTKDSKSIAQVQRSAGDNSAVSLAIVQASQKDQGLYYCCIKNGFGKVTAEFNLTAEVLQQLSSHPDSKGCEEIEFSQLIFREDFLNDSYFGGRLRGQIATEELHFGEGVHRKAFRSTVMQGLTPVFQPGHACVLKVHNAIAHGTRNNDELVQRNYKLAAQECYVQNTARHYAKIYAAEAQPLEGFGEVPEIIPIFLIHRPENNIPYATVEEELIGEFVKYSIRDGKEINFLRRESEAGQKCCTFQHWVYQKTSGCLLVTDMQGVGMKLTDVGIATLAKGYKGFKGNCSMTFIDQFKALHQCNKYCKMLGLKSLQSNNQKPKKPSIGKSKVQTNSLTVKKPESGAQVEKKS</sequence>
<comment type="catalytic activity">
    <reaction evidence="13">
        <text>L-seryl-[protein] + ATP = O-phospho-L-seryl-[protein] + ADP + H(+)</text>
        <dbReference type="Rhea" id="RHEA:17989"/>
        <dbReference type="Rhea" id="RHEA-COMP:9863"/>
        <dbReference type="Rhea" id="RHEA-COMP:11604"/>
        <dbReference type="ChEBI" id="CHEBI:15378"/>
        <dbReference type="ChEBI" id="CHEBI:29999"/>
        <dbReference type="ChEBI" id="CHEBI:30616"/>
        <dbReference type="ChEBI" id="CHEBI:83421"/>
        <dbReference type="ChEBI" id="CHEBI:456216"/>
        <dbReference type="EC" id="2.7.11.1"/>
    </reaction>
</comment>
<feature type="compositionally biased region" description="Basic and acidic residues" evidence="17">
    <location>
        <begin position="1096"/>
        <end position="1114"/>
    </location>
</feature>
<dbReference type="Pfam" id="PF02816">
    <property type="entry name" value="Alpha_kinase"/>
    <property type="match status" value="1"/>
</dbReference>
<evidence type="ECO:0000313" key="20">
    <source>
        <dbReference type="Proteomes" id="UP000515203"/>
    </source>
</evidence>
<evidence type="ECO:0000256" key="7">
    <source>
        <dbReference type="ARBA" id="ARBA00022737"/>
    </source>
</evidence>
<evidence type="ECO:0000256" key="8">
    <source>
        <dbReference type="ARBA" id="ARBA00022777"/>
    </source>
</evidence>
<feature type="region of interest" description="Disordered" evidence="17">
    <location>
        <begin position="654"/>
        <end position="772"/>
    </location>
</feature>
<feature type="compositionally biased region" description="Basic and acidic residues" evidence="17">
    <location>
        <begin position="1504"/>
        <end position="1516"/>
    </location>
</feature>
<keyword evidence="8 21" id="KW-0418">Kinase</keyword>
<dbReference type="PROSITE" id="PS50835">
    <property type="entry name" value="IG_LIKE"/>
    <property type="match status" value="2"/>
</dbReference>
<evidence type="ECO:0000256" key="1">
    <source>
        <dbReference type="ARBA" id="ARBA00004187"/>
    </source>
</evidence>
<feature type="region of interest" description="Disordered" evidence="17">
    <location>
        <begin position="1541"/>
        <end position="1565"/>
    </location>
</feature>
<feature type="compositionally biased region" description="Basic and acidic residues" evidence="17">
    <location>
        <begin position="2141"/>
        <end position="2153"/>
    </location>
</feature>
<comment type="catalytic activity">
    <reaction evidence="12">
        <text>L-threonyl-[protein] + ATP = O-phospho-L-threonyl-[protein] + ADP + H(+)</text>
        <dbReference type="Rhea" id="RHEA:46608"/>
        <dbReference type="Rhea" id="RHEA-COMP:11060"/>
        <dbReference type="Rhea" id="RHEA-COMP:11605"/>
        <dbReference type="ChEBI" id="CHEBI:15378"/>
        <dbReference type="ChEBI" id="CHEBI:30013"/>
        <dbReference type="ChEBI" id="CHEBI:30616"/>
        <dbReference type="ChEBI" id="CHEBI:61977"/>
        <dbReference type="ChEBI" id="CHEBI:456216"/>
        <dbReference type="EC" id="2.7.11.1"/>
    </reaction>
</comment>
<feature type="compositionally biased region" description="Polar residues" evidence="17">
    <location>
        <begin position="672"/>
        <end position="682"/>
    </location>
</feature>
<name>A0A6P3EQC1_OCTDE</name>
<dbReference type="PANTHER" id="PTHR47091">
    <property type="entry name" value="ALPHA-PROTEIN KINASE 2-RELATED"/>
    <property type="match status" value="1"/>
</dbReference>
<comment type="function">
    <text evidence="14">Protein kinase that recognizes phosphorylation sites in which the surrounding peptides have an alpha-helical conformation. Regulates cardiac development and cardiomyocyte differentiation by negatively regulating Wnt/beta-catenin signaling.</text>
</comment>
<dbReference type="GO" id="GO:0004674">
    <property type="term" value="F:protein serine/threonine kinase activity"/>
    <property type="evidence" value="ECO:0007669"/>
    <property type="project" value="UniProtKB-KW"/>
</dbReference>
<feature type="compositionally biased region" description="Polar residues" evidence="17">
    <location>
        <begin position="1075"/>
        <end position="1092"/>
    </location>
</feature>
<evidence type="ECO:0000256" key="10">
    <source>
        <dbReference type="ARBA" id="ARBA00023157"/>
    </source>
</evidence>
<dbReference type="Gene3D" id="3.20.200.10">
    <property type="entry name" value="MHCK/EF2 kinase"/>
    <property type="match status" value="1"/>
</dbReference>
<keyword evidence="6" id="KW-0808">Transferase</keyword>
<evidence type="ECO:0000313" key="21">
    <source>
        <dbReference type="RefSeq" id="XP_004623794.1"/>
    </source>
</evidence>
<dbReference type="SUPFAM" id="SSF56112">
    <property type="entry name" value="Protein kinase-like (PK-like)"/>
    <property type="match status" value="1"/>
</dbReference>
<feature type="region of interest" description="Disordered" evidence="17">
    <location>
        <begin position="1487"/>
        <end position="1524"/>
    </location>
</feature>
<evidence type="ECO:0000256" key="6">
    <source>
        <dbReference type="ARBA" id="ARBA00022679"/>
    </source>
</evidence>
<dbReference type="RefSeq" id="XP_004623794.1">
    <property type="nucleotide sequence ID" value="XM_004623737.2"/>
</dbReference>
<evidence type="ECO:0000256" key="4">
    <source>
        <dbReference type="ARBA" id="ARBA00022475"/>
    </source>
</evidence>
<feature type="compositionally biased region" description="Basic residues" evidence="17">
    <location>
        <begin position="525"/>
        <end position="538"/>
    </location>
</feature>
<keyword evidence="11" id="KW-0393">Immunoglobulin domain</keyword>
<comment type="similarity">
    <text evidence="2">Belongs to the protein kinase superfamily. Alpha-type protein kinase family. ALPK subfamily.</text>
</comment>
<dbReference type="InterPro" id="IPR011009">
    <property type="entry name" value="Kinase-like_dom_sf"/>
</dbReference>